<name>A0A251NF23_PRUPE</name>
<dbReference type="SUPFAM" id="SSF52540">
    <property type="entry name" value="P-loop containing nucleoside triphosphate hydrolases"/>
    <property type="match status" value="1"/>
</dbReference>
<dbReference type="HAMAP" id="MF_00367">
    <property type="entry name" value="GTPase_Era"/>
    <property type="match status" value="1"/>
</dbReference>
<comment type="similarity">
    <text evidence="1 5">Belongs to the TRAFAC class TrmE-Era-EngA-EngB-Septin-like GTPase superfamily. Era GTPase family.</text>
</comment>
<feature type="domain" description="Era-type G" evidence="7">
    <location>
        <begin position="135"/>
        <end position="306"/>
    </location>
</feature>
<feature type="region of interest" description="Disordered" evidence="6">
    <location>
        <begin position="69"/>
        <end position="111"/>
    </location>
</feature>
<keyword evidence="4 5" id="KW-0342">GTP-binding</keyword>
<dbReference type="NCBIfam" id="TIGR00436">
    <property type="entry name" value="era"/>
    <property type="match status" value="1"/>
</dbReference>
<dbReference type="Pfam" id="PF01926">
    <property type="entry name" value="MMR_HSR1"/>
    <property type="match status" value="1"/>
</dbReference>
<dbReference type="InterPro" id="IPR006073">
    <property type="entry name" value="GTP-bd"/>
</dbReference>
<feature type="region of interest" description="G1" evidence="5">
    <location>
        <begin position="143"/>
        <end position="150"/>
    </location>
</feature>
<dbReference type="Proteomes" id="UP000006882">
    <property type="component" value="Chromosome G7"/>
</dbReference>
<sequence length="402" mass="45986">MELALHMSASFCRENSLTHYCHSKFLTTQDYQKTLFPHFTRKSQLQQPKNRIKRTSKLVVSATKQRLWISEQQQGQEEEEEEAEEEEEDEEEEEYAYSEDESSLLSLSEKPDRSMAMLDEYEIEELDYAIDPNHRSGYVAVLGKPNVGKSTLSNQMVGQKLSIVTDKPQTTRHRILGICSGTDYQMILYDTPGVIEKKMHKLDSMMMKNVRSAVINADCVLVLVDACKVPEKIDEVLEEGVGNQADRLPPTLLVMNKKDLIKPGEIAKKLEWYEKFTNVDEVIPVSAKHGQGVEDVKHWILSKLPFGPAYYPKVNVVSYKTRPTAKDFIQVEIVVEKNSQKIIVIGKEGRALKLLATAARLDIENFLQKKVFLEVEVKVKENWRQDEVLLKNYGYGGQIQAL</sequence>
<dbReference type="InterPro" id="IPR009019">
    <property type="entry name" value="KH_sf_prok-type"/>
</dbReference>
<dbReference type="NCBIfam" id="TIGR00231">
    <property type="entry name" value="small_GTP"/>
    <property type="match status" value="1"/>
</dbReference>
<dbReference type="AlphaFoldDB" id="A0A251NF23"/>
<dbReference type="CDD" id="cd04163">
    <property type="entry name" value="Era"/>
    <property type="match status" value="1"/>
</dbReference>
<dbReference type="FunFam" id="3.40.50.300:FF:000094">
    <property type="entry name" value="GTPase Era"/>
    <property type="match status" value="1"/>
</dbReference>
<dbReference type="InterPro" id="IPR030388">
    <property type="entry name" value="G_ERA_dom"/>
</dbReference>
<dbReference type="InterPro" id="IPR015946">
    <property type="entry name" value="KH_dom-like_a/b"/>
</dbReference>
<feature type="region of interest" description="G5" evidence="5">
    <location>
        <begin position="285"/>
        <end position="287"/>
    </location>
</feature>
<evidence type="ECO:0000256" key="6">
    <source>
        <dbReference type="SAM" id="MobiDB-lite"/>
    </source>
</evidence>
<evidence type="ECO:0000256" key="4">
    <source>
        <dbReference type="ARBA" id="ARBA00023134"/>
    </source>
</evidence>
<dbReference type="SUPFAM" id="SSF54814">
    <property type="entry name" value="Prokaryotic type KH domain (KH-domain type II)"/>
    <property type="match status" value="1"/>
</dbReference>
<keyword evidence="2 5" id="KW-0547">Nucleotide-binding</keyword>
<dbReference type="Pfam" id="PF07650">
    <property type="entry name" value="KH_2"/>
    <property type="match status" value="1"/>
</dbReference>
<dbReference type="InterPro" id="IPR004044">
    <property type="entry name" value="KH_dom_type_2"/>
</dbReference>
<dbReference type="GO" id="GO:0003723">
    <property type="term" value="F:RNA binding"/>
    <property type="evidence" value="ECO:0007669"/>
    <property type="project" value="UniProtKB-KW"/>
</dbReference>
<proteinExistence type="inferred from homology"/>
<evidence type="ECO:0000259" key="7">
    <source>
        <dbReference type="PROSITE" id="PS51713"/>
    </source>
</evidence>
<dbReference type="PROSITE" id="PS51713">
    <property type="entry name" value="G_ERA"/>
    <property type="match status" value="1"/>
</dbReference>
<dbReference type="InterPro" id="IPR005225">
    <property type="entry name" value="Small_GTP-bd"/>
</dbReference>
<feature type="region of interest" description="G2" evidence="5">
    <location>
        <begin position="169"/>
        <end position="173"/>
    </location>
</feature>
<dbReference type="Gene3D" id="3.40.50.300">
    <property type="entry name" value="P-loop containing nucleotide triphosphate hydrolases"/>
    <property type="match status" value="1"/>
</dbReference>
<evidence type="ECO:0000256" key="1">
    <source>
        <dbReference type="ARBA" id="ARBA00007921"/>
    </source>
</evidence>
<accession>A0A251NF23</accession>
<evidence type="ECO:0000256" key="2">
    <source>
        <dbReference type="ARBA" id="ARBA00022741"/>
    </source>
</evidence>
<dbReference type="InterPro" id="IPR005662">
    <property type="entry name" value="GTPase_Era-like"/>
</dbReference>
<dbReference type="GO" id="GO:0005525">
    <property type="term" value="F:GTP binding"/>
    <property type="evidence" value="ECO:0007669"/>
    <property type="project" value="UniProtKB-UniRule"/>
</dbReference>
<protein>
    <recommendedName>
        <fullName evidence="7">Era-type G domain-containing protein</fullName>
    </recommendedName>
</protein>
<dbReference type="InterPro" id="IPR027417">
    <property type="entry name" value="P-loop_NTPase"/>
</dbReference>
<gene>
    <name evidence="8" type="ORF">PRUPE_7G157900</name>
</gene>
<feature type="compositionally biased region" description="Acidic residues" evidence="6">
    <location>
        <begin position="76"/>
        <end position="102"/>
    </location>
</feature>
<feature type="region of interest" description="G4" evidence="5">
    <location>
        <begin position="256"/>
        <end position="259"/>
    </location>
</feature>
<dbReference type="Gramene" id="ONH96894">
    <property type="protein sequence ID" value="ONH96894"/>
    <property type="gene ID" value="PRUPE_7G157900"/>
</dbReference>
<evidence type="ECO:0000256" key="3">
    <source>
        <dbReference type="ARBA" id="ARBA00022884"/>
    </source>
</evidence>
<dbReference type="EMBL" id="CM007657">
    <property type="protein sequence ID" value="ONH96894.1"/>
    <property type="molecule type" value="Genomic_DNA"/>
</dbReference>
<organism evidence="8 9">
    <name type="scientific">Prunus persica</name>
    <name type="common">Peach</name>
    <name type="synonym">Amygdalus persica</name>
    <dbReference type="NCBI Taxonomy" id="3760"/>
    <lineage>
        <taxon>Eukaryota</taxon>
        <taxon>Viridiplantae</taxon>
        <taxon>Streptophyta</taxon>
        <taxon>Embryophyta</taxon>
        <taxon>Tracheophyta</taxon>
        <taxon>Spermatophyta</taxon>
        <taxon>Magnoliopsida</taxon>
        <taxon>eudicotyledons</taxon>
        <taxon>Gunneridae</taxon>
        <taxon>Pentapetalae</taxon>
        <taxon>rosids</taxon>
        <taxon>fabids</taxon>
        <taxon>Rosales</taxon>
        <taxon>Rosaceae</taxon>
        <taxon>Amygdaloideae</taxon>
        <taxon>Amygdaleae</taxon>
        <taxon>Prunus</taxon>
    </lineage>
</organism>
<keyword evidence="3" id="KW-0694">RNA-binding</keyword>
<dbReference type="PANTHER" id="PTHR42698">
    <property type="entry name" value="GTPASE ERA"/>
    <property type="match status" value="1"/>
</dbReference>
<dbReference type="PANTHER" id="PTHR42698:SF2">
    <property type="entry name" value="GTPASE ERA-LIKE, CHLOROPLASTIC"/>
    <property type="match status" value="1"/>
</dbReference>
<keyword evidence="9" id="KW-1185">Reference proteome</keyword>
<dbReference type="Gene3D" id="3.30.300.20">
    <property type="match status" value="1"/>
</dbReference>
<reference evidence="8 9" key="1">
    <citation type="journal article" date="2013" name="Nat. Genet.">
        <title>The high-quality draft genome of peach (Prunus persica) identifies unique patterns of genetic diversity, domestication and genome evolution.</title>
        <authorList>
            <consortium name="International Peach Genome Initiative"/>
            <person name="Verde I."/>
            <person name="Abbott A.G."/>
            <person name="Scalabrin S."/>
            <person name="Jung S."/>
            <person name="Shu S."/>
            <person name="Marroni F."/>
            <person name="Zhebentyayeva T."/>
            <person name="Dettori M.T."/>
            <person name="Grimwood J."/>
            <person name="Cattonaro F."/>
            <person name="Zuccolo A."/>
            <person name="Rossini L."/>
            <person name="Jenkins J."/>
            <person name="Vendramin E."/>
            <person name="Meisel L.A."/>
            <person name="Decroocq V."/>
            <person name="Sosinski B."/>
            <person name="Prochnik S."/>
            <person name="Mitros T."/>
            <person name="Policriti A."/>
            <person name="Cipriani G."/>
            <person name="Dondini L."/>
            <person name="Ficklin S."/>
            <person name="Goodstein D.M."/>
            <person name="Xuan P."/>
            <person name="Del Fabbro C."/>
            <person name="Aramini V."/>
            <person name="Copetti D."/>
            <person name="Gonzalez S."/>
            <person name="Horner D.S."/>
            <person name="Falchi R."/>
            <person name="Lucas S."/>
            <person name="Mica E."/>
            <person name="Maldonado J."/>
            <person name="Lazzari B."/>
            <person name="Bielenberg D."/>
            <person name="Pirona R."/>
            <person name="Miculan M."/>
            <person name="Barakat A."/>
            <person name="Testolin R."/>
            <person name="Stella A."/>
            <person name="Tartarini S."/>
            <person name="Tonutti P."/>
            <person name="Arus P."/>
            <person name="Orellana A."/>
            <person name="Wells C."/>
            <person name="Main D."/>
            <person name="Vizzotto G."/>
            <person name="Silva H."/>
            <person name="Salamini F."/>
            <person name="Schmutz J."/>
            <person name="Morgante M."/>
            <person name="Rokhsar D.S."/>
        </authorList>
    </citation>
    <scope>NUCLEOTIDE SEQUENCE [LARGE SCALE GENOMIC DNA]</scope>
    <source>
        <strain evidence="9">cv. Nemared</strain>
    </source>
</reference>
<evidence type="ECO:0000313" key="8">
    <source>
        <dbReference type="EMBL" id="ONH96894.1"/>
    </source>
</evidence>
<evidence type="ECO:0000256" key="5">
    <source>
        <dbReference type="PROSITE-ProRule" id="PRU01050"/>
    </source>
</evidence>
<feature type="region of interest" description="G3" evidence="5">
    <location>
        <begin position="190"/>
        <end position="193"/>
    </location>
</feature>
<dbReference type="CDD" id="cd22534">
    <property type="entry name" value="KH-II_Era"/>
    <property type="match status" value="1"/>
</dbReference>
<evidence type="ECO:0000313" key="9">
    <source>
        <dbReference type="Proteomes" id="UP000006882"/>
    </source>
</evidence>